<evidence type="ECO:0000313" key="3">
    <source>
        <dbReference type="EMBL" id="SFP15575.1"/>
    </source>
</evidence>
<reference evidence="3 4" key="1">
    <citation type="submission" date="2016-10" db="EMBL/GenBank/DDBJ databases">
        <authorList>
            <person name="de Groot N.N."/>
        </authorList>
    </citation>
    <scope>NUCLEOTIDE SEQUENCE [LARGE SCALE GENOMIC DNA]</scope>
    <source>
        <strain evidence="3 4">CGMCC 1.9157</strain>
    </source>
</reference>
<gene>
    <name evidence="3" type="ORF">SAMN04488056_1251</name>
</gene>
<evidence type="ECO:0000259" key="2">
    <source>
        <dbReference type="PROSITE" id="PS50531"/>
    </source>
</evidence>
<keyword evidence="4" id="KW-1185">Reference proteome</keyword>
<dbReference type="GO" id="GO:0000150">
    <property type="term" value="F:DNA strand exchange activity"/>
    <property type="evidence" value="ECO:0007669"/>
    <property type="project" value="InterPro"/>
</dbReference>
<dbReference type="Pfam" id="PF02796">
    <property type="entry name" value="HTH_7"/>
    <property type="match status" value="1"/>
</dbReference>
<dbReference type="SUPFAM" id="SSF47413">
    <property type="entry name" value="lambda repressor-like DNA-binding domains"/>
    <property type="match status" value="1"/>
</dbReference>
<protein>
    <recommendedName>
        <fullName evidence="2">HTH IS21-type domain-containing protein</fullName>
    </recommendedName>
</protein>
<name>A0A1I5N0Z2_9HYPH</name>
<organism evidence="3 4">
    <name type="scientific">Cohaesibacter marisflavi</name>
    <dbReference type="NCBI Taxonomy" id="655353"/>
    <lineage>
        <taxon>Bacteria</taxon>
        <taxon>Pseudomonadati</taxon>
        <taxon>Pseudomonadota</taxon>
        <taxon>Alphaproteobacteria</taxon>
        <taxon>Hyphomicrobiales</taxon>
        <taxon>Cohaesibacteraceae</taxon>
    </lineage>
</organism>
<feature type="region of interest" description="Disordered" evidence="1">
    <location>
        <begin position="32"/>
        <end position="51"/>
    </location>
</feature>
<accession>A0A1I5N0Z2</accession>
<evidence type="ECO:0000313" key="4">
    <source>
        <dbReference type="Proteomes" id="UP000199236"/>
    </source>
</evidence>
<dbReference type="EMBL" id="FOVR01000025">
    <property type="protein sequence ID" value="SFP15575.1"/>
    <property type="molecule type" value="Genomic_DNA"/>
</dbReference>
<dbReference type="InterPro" id="IPR010982">
    <property type="entry name" value="Lambda_DNA-bd_dom_sf"/>
</dbReference>
<dbReference type="RefSeq" id="WP_342029365.1">
    <property type="nucleotide sequence ID" value="NZ_FOVR01000025.1"/>
</dbReference>
<dbReference type="AlphaFoldDB" id="A0A1I5N0Z2"/>
<proteinExistence type="predicted"/>
<dbReference type="InterPro" id="IPR006120">
    <property type="entry name" value="Resolvase_HTH_dom"/>
</dbReference>
<dbReference type="STRING" id="655353.SAMN04488056_1251"/>
<dbReference type="Proteomes" id="UP000199236">
    <property type="component" value="Unassembled WGS sequence"/>
</dbReference>
<feature type="domain" description="HTH IS21-type" evidence="2">
    <location>
        <begin position="3"/>
        <end position="67"/>
    </location>
</feature>
<dbReference type="GO" id="GO:0003677">
    <property type="term" value="F:DNA binding"/>
    <property type="evidence" value="ECO:0007669"/>
    <property type="project" value="InterPro"/>
</dbReference>
<feature type="non-terminal residue" evidence="3">
    <location>
        <position position="83"/>
    </location>
</feature>
<dbReference type="PROSITE" id="PS50531">
    <property type="entry name" value="HTH_IS21"/>
    <property type="match status" value="1"/>
</dbReference>
<dbReference type="InterPro" id="IPR017894">
    <property type="entry name" value="HTH_IS21_transposase_type"/>
</dbReference>
<sequence length="83" mass="9860">MESISKIRRWVLVDGRSIRSVARQTGLSRNTIKKYLKDDSPPSYHRQAPPVRHKLCNGFDARLQTLFEQDQKRPRRERRTAQK</sequence>
<dbReference type="Gene3D" id="1.10.260.40">
    <property type="entry name" value="lambda repressor-like DNA-binding domains"/>
    <property type="match status" value="1"/>
</dbReference>
<evidence type="ECO:0000256" key="1">
    <source>
        <dbReference type="SAM" id="MobiDB-lite"/>
    </source>
</evidence>